<sequence>MGTSVSVDEGTAAVDDGLRPRGGSRCSNSGGRAGGLGGEASKPVLRQRAQDSGGVVAGGLWQTERQRRGQQQVCRDEGARLGLVWTTKSAARLPQPKERQLDR</sequence>
<accession>A0ABD3JHW6</accession>
<comment type="caution">
    <text evidence="2">The sequence shown here is derived from an EMBL/GenBank/DDBJ whole genome shotgun (WGS) entry which is preliminary data.</text>
</comment>
<dbReference type="Proteomes" id="UP001634007">
    <property type="component" value="Unassembled WGS sequence"/>
</dbReference>
<evidence type="ECO:0000256" key="1">
    <source>
        <dbReference type="SAM" id="MobiDB-lite"/>
    </source>
</evidence>
<feature type="compositionally biased region" description="Low complexity" evidence="1">
    <location>
        <begin position="21"/>
        <end position="30"/>
    </location>
</feature>
<gene>
    <name evidence="2" type="ORF">ACJRO7_030513</name>
</gene>
<evidence type="ECO:0000313" key="2">
    <source>
        <dbReference type="EMBL" id="KAL3725496.1"/>
    </source>
</evidence>
<dbReference type="EMBL" id="JBJKBG010000008">
    <property type="protein sequence ID" value="KAL3725496.1"/>
    <property type="molecule type" value="Genomic_DNA"/>
</dbReference>
<proteinExistence type="predicted"/>
<protein>
    <submittedName>
        <fullName evidence="2">Uncharacterized protein</fullName>
    </submittedName>
</protein>
<organism evidence="2 3">
    <name type="scientific">Eucalyptus globulus</name>
    <name type="common">Tasmanian blue gum</name>
    <dbReference type="NCBI Taxonomy" id="34317"/>
    <lineage>
        <taxon>Eukaryota</taxon>
        <taxon>Viridiplantae</taxon>
        <taxon>Streptophyta</taxon>
        <taxon>Embryophyta</taxon>
        <taxon>Tracheophyta</taxon>
        <taxon>Spermatophyta</taxon>
        <taxon>Magnoliopsida</taxon>
        <taxon>eudicotyledons</taxon>
        <taxon>Gunneridae</taxon>
        <taxon>Pentapetalae</taxon>
        <taxon>rosids</taxon>
        <taxon>malvids</taxon>
        <taxon>Myrtales</taxon>
        <taxon>Myrtaceae</taxon>
        <taxon>Myrtoideae</taxon>
        <taxon>Eucalypteae</taxon>
        <taxon>Eucalyptus</taxon>
    </lineage>
</organism>
<reference evidence="2 3" key="1">
    <citation type="submission" date="2024-11" db="EMBL/GenBank/DDBJ databases">
        <title>Chromosome-level genome assembly of Eucalyptus globulus Labill. provides insights into its genome evolution.</title>
        <authorList>
            <person name="Li X."/>
        </authorList>
    </citation>
    <scope>NUCLEOTIDE SEQUENCE [LARGE SCALE GENOMIC DNA]</scope>
    <source>
        <strain evidence="2">CL2024</strain>
        <tissue evidence="2">Fresh tender leaves</tissue>
    </source>
</reference>
<name>A0ABD3JHW6_EUCGL</name>
<dbReference type="AlphaFoldDB" id="A0ABD3JHW6"/>
<keyword evidence="3" id="KW-1185">Reference proteome</keyword>
<evidence type="ECO:0000313" key="3">
    <source>
        <dbReference type="Proteomes" id="UP001634007"/>
    </source>
</evidence>
<feature type="region of interest" description="Disordered" evidence="1">
    <location>
        <begin position="1"/>
        <end position="43"/>
    </location>
</feature>